<name>A0A6J4PIC0_9ACTN</name>
<feature type="region of interest" description="Disordered" evidence="1">
    <location>
        <begin position="177"/>
        <end position="199"/>
    </location>
</feature>
<feature type="compositionally biased region" description="Low complexity" evidence="1">
    <location>
        <begin position="80"/>
        <end position="101"/>
    </location>
</feature>
<dbReference type="AlphaFoldDB" id="A0A6J4PIC0"/>
<feature type="compositionally biased region" description="Low complexity" evidence="1">
    <location>
        <begin position="135"/>
        <end position="145"/>
    </location>
</feature>
<dbReference type="EMBL" id="CADCVB010000023">
    <property type="protein sequence ID" value="CAA9410886.1"/>
    <property type="molecule type" value="Genomic_DNA"/>
</dbReference>
<feature type="non-terminal residue" evidence="2">
    <location>
        <position position="199"/>
    </location>
</feature>
<feature type="region of interest" description="Disordered" evidence="1">
    <location>
        <begin position="121"/>
        <end position="153"/>
    </location>
</feature>
<accession>A0A6J4PIC0</accession>
<proteinExistence type="predicted"/>
<feature type="non-terminal residue" evidence="2">
    <location>
        <position position="1"/>
    </location>
</feature>
<protein>
    <submittedName>
        <fullName evidence="2">Uncharacterized protein</fullName>
    </submittedName>
</protein>
<organism evidence="2">
    <name type="scientific">uncultured Rubrobacteraceae bacterium</name>
    <dbReference type="NCBI Taxonomy" id="349277"/>
    <lineage>
        <taxon>Bacteria</taxon>
        <taxon>Bacillati</taxon>
        <taxon>Actinomycetota</taxon>
        <taxon>Rubrobacteria</taxon>
        <taxon>Rubrobacterales</taxon>
        <taxon>Rubrobacteraceae</taxon>
        <taxon>environmental samples</taxon>
    </lineage>
</organism>
<evidence type="ECO:0000313" key="2">
    <source>
        <dbReference type="EMBL" id="CAA9410886.1"/>
    </source>
</evidence>
<evidence type="ECO:0000256" key="1">
    <source>
        <dbReference type="SAM" id="MobiDB-lite"/>
    </source>
</evidence>
<reference evidence="2" key="1">
    <citation type="submission" date="2020-02" db="EMBL/GenBank/DDBJ databases">
        <authorList>
            <person name="Meier V. D."/>
        </authorList>
    </citation>
    <scope>NUCLEOTIDE SEQUENCE</scope>
    <source>
        <strain evidence="2">AVDCRST_MAG78</strain>
    </source>
</reference>
<sequence length="199" mass="21965">AATRQSPGRAFGLPIAGGFRGRRARGLARAWEVLREARSRGWPGKAGPLRLIRSVPEPNLRRDPAGRLAARVQLRPPERGAPGPRRGARAGTPARRGALGARPHRPRRCPVEAQVRTRIPRPGIHDGDRVGALDPLRPLRGAPVRPLRRRRRRQRDLLHKLETCSSRRSCTLGCRAAHSPPPGWTDRSVRAARQPAGRV</sequence>
<feature type="region of interest" description="Disordered" evidence="1">
    <location>
        <begin position="75"/>
        <end position="107"/>
    </location>
</feature>
<gene>
    <name evidence="2" type="ORF">AVDCRST_MAG78-401</name>
</gene>